<dbReference type="Proteomes" id="UP000299102">
    <property type="component" value="Unassembled WGS sequence"/>
</dbReference>
<evidence type="ECO:0000313" key="2">
    <source>
        <dbReference type="EMBL" id="GBP23841.1"/>
    </source>
</evidence>
<dbReference type="AlphaFoldDB" id="A0A4C1UBN9"/>
<name>A0A4C1UBN9_EUMVA</name>
<gene>
    <name evidence="2" type="ORF">EVAR_86218_1</name>
</gene>
<protein>
    <submittedName>
        <fullName evidence="2">Uncharacterized protein</fullName>
    </submittedName>
</protein>
<keyword evidence="3" id="KW-1185">Reference proteome</keyword>
<sequence>MYTFTFLILNARPKQAGDGGGTRCARPTRTGSFLMHFPLNRTESQIEVGSKRLSRLPVEDKAYEMKGSSRGVTKARGETNLQSKCTRNCRRGKRALTCRRAYVTSSSHLGGRGAGVTSRGAAREPRAAAAPQRPCGLMDKASDFGSEDCRFESCHGQVPQHHGFALVNIDLINFVGRPRLWRRSRRRAVQAPRPRRRGVSPDHTTFAIVATTDF</sequence>
<accession>A0A4C1UBN9</accession>
<feature type="region of interest" description="Disordered" evidence="1">
    <location>
        <begin position="107"/>
        <end position="133"/>
    </location>
</feature>
<evidence type="ECO:0000313" key="3">
    <source>
        <dbReference type="Proteomes" id="UP000299102"/>
    </source>
</evidence>
<organism evidence="2 3">
    <name type="scientific">Eumeta variegata</name>
    <name type="common">Bagworm moth</name>
    <name type="synonym">Eumeta japonica</name>
    <dbReference type="NCBI Taxonomy" id="151549"/>
    <lineage>
        <taxon>Eukaryota</taxon>
        <taxon>Metazoa</taxon>
        <taxon>Ecdysozoa</taxon>
        <taxon>Arthropoda</taxon>
        <taxon>Hexapoda</taxon>
        <taxon>Insecta</taxon>
        <taxon>Pterygota</taxon>
        <taxon>Neoptera</taxon>
        <taxon>Endopterygota</taxon>
        <taxon>Lepidoptera</taxon>
        <taxon>Glossata</taxon>
        <taxon>Ditrysia</taxon>
        <taxon>Tineoidea</taxon>
        <taxon>Psychidae</taxon>
        <taxon>Oiketicinae</taxon>
        <taxon>Eumeta</taxon>
    </lineage>
</organism>
<reference evidence="2 3" key="1">
    <citation type="journal article" date="2019" name="Commun. Biol.">
        <title>The bagworm genome reveals a unique fibroin gene that provides high tensile strength.</title>
        <authorList>
            <person name="Kono N."/>
            <person name="Nakamura H."/>
            <person name="Ohtoshi R."/>
            <person name="Tomita M."/>
            <person name="Numata K."/>
            <person name="Arakawa K."/>
        </authorList>
    </citation>
    <scope>NUCLEOTIDE SEQUENCE [LARGE SCALE GENOMIC DNA]</scope>
</reference>
<comment type="caution">
    <text evidence="2">The sequence shown here is derived from an EMBL/GenBank/DDBJ whole genome shotgun (WGS) entry which is preliminary data.</text>
</comment>
<proteinExistence type="predicted"/>
<evidence type="ECO:0000256" key="1">
    <source>
        <dbReference type="SAM" id="MobiDB-lite"/>
    </source>
</evidence>
<dbReference type="OrthoDB" id="8300451at2759"/>
<dbReference type="EMBL" id="BGZK01000154">
    <property type="protein sequence ID" value="GBP23841.1"/>
    <property type="molecule type" value="Genomic_DNA"/>
</dbReference>